<feature type="region of interest" description="Disordered" evidence="1">
    <location>
        <begin position="72"/>
        <end position="107"/>
    </location>
</feature>
<feature type="compositionally biased region" description="Polar residues" evidence="1">
    <location>
        <begin position="75"/>
        <end position="87"/>
    </location>
</feature>
<comment type="caution">
    <text evidence="2">The sequence shown here is derived from an EMBL/GenBank/DDBJ whole genome shotgun (WGS) entry which is preliminary data.</text>
</comment>
<proteinExistence type="predicted"/>
<accession>A0ABR9MH59</accession>
<keyword evidence="3" id="KW-1185">Reference proteome</keyword>
<feature type="region of interest" description="Disordered" evidence="1">
    <location>
        <begin position="21"/>
        <end position="53"/>
    </location>
</feature>
<sequence>MVTLLCRPQLMVLAGRSRISGRSPSIASAFPRISTPRGRHGGSTSSMTSAARPLRAMSRNFLERARLRPPISMSVPVSSRDQPTGTTCGMPLAPTVARRPSSRSPRR</sequence>
<evidence type="ECO:0000313" key="3">
    <source>
        <dbReference type="Proteomes" id="UP000633509"/>
    </source>
</evidence>
<reference evidence="2 3" key="1">
    <citation type="submission" date="2020-10" db="EMBL/GenBank/DDBJ databases">
        <title>Sequencing the genomes of 1000 actinobacteria strains.</title>
        <authorList>
            <person name="Klenk H.-P."/>
        </authorList>
    </citation>
    <scope>NUCLEOTIDE SEQUENCE [LARGE SCALE GENOMIC DNA]</scope>
    <source>
        <strain evidence="2 3">DSM 43173</strain>
    </source>
</reference>
<evidence type="ECO:0000256" key="1">
    <source>
        <dbReference type="SAM" id="MobiDB-lite"/>
    </source>
</evidence>
<protein>
    <submittedName>
        <fullName evidence="2">Uncharacterized protein</fullName>
    </submittedName>
</protein>
<name>A0ABR9MH59_9ACTN</name>
<evidence type="ECO:0000313" key="2">
    <source>
        <dbReference type="EMBL" id="MBE1592250.1"/>
    </source>
</evidence>
<organism evidence="2 3">
    <name type="scientific">Nonomuraea angiospora</name>
    <dbReference type="NCBI Taxonomy" id="46172"/>
    <lineage>
        <taxon>Bacteria</taxon>
        <taxon>Bacillati</taxon>
        <taxon>Actinomycetota</taxon>
        <taxon>Actinomycetes</taxon>
        <taxon>Streptosporangiales</taxon>
        <taxon>Streptosporangiaceae</taxon>
        <taxon>Nonomuraea</taxon>
    </lineage>
</organism>
<dbReference type="EMBL" id="JADBEK010000001">
    <property type="protein sequence ID" value="MBE1592250.1"/>
    <property type="molecule type" value="Genomic_DNA"/>
</dbReference>
<dbReference type="Proteomes" id="UP000633509">
    <property type="component" value="Unassembled WGS sequence"/>
</dbReference>
<gene>
    <name evidence="2" type="ORF">H4W80_010508</name>
</gene>